<dbReference type="RefSeq" id="WP_092431718.1">
    <property type="nucleotide sequence ID" value="NZ_FOXM01000008.1"/>
</dbReference>
<feature type="signal peptide" evidence="1">
    <location>
        <begin position="1"/>
        <end position="25"/>
    </location>
</feature>
<sequence length="137" mass="14421">MLRIPPTLLALAGGALFALLGQVQAAEPAMVKDGMLVDARGMTLYTNDRDAMGKSSCNDACAANWPPLAASADDQGEMPWSTLKRDDGSWQWAYGGKPLYTFIQDQKPGDRLGDGKMGVWRVAKPAAASKSGGGGGY</sequence>
<dbReference type="EMBL" id="FOXM01000008">
    <property type="protein sequence ID" value="SFP95235.1"/>
    <property type="molecule type" value="Genomic_DNA"/>
</dbReference>
<gene>
    <name evidence="2" type="ORF">SAMN05216229_108152</name>
</gene>
<dbReference type="AlphaFoldDB" id="A0A1I5UJ23"/>
<reference evidence="3" key="1">
    <citation type="submission" date="2016-10" db="EMBL/GenBank/DDBJ databases">
        <authorList>
            <person name="Varghese N."/>
            <person name="Submissions S."/>
        </authorList>
    </citation>
    <scope>NUCLEOTIDE SEQUENCE [LARGE SCALE GENOMIC DNA]</scope>
    <source>
        <strain evidence="3">JCM 18195</strain>
    </source>
</reference>
<dbReference type="PANTHER" id="PTHR39335:SF1">
    <property type="entry name" value="BLL4220 PROTEIN"/>
    <property type="match status" value="1"/>
</dbReference>
<dbReference type="OrthoDB" id="9800666at2"/>
<keyword evidence="3" id="KW-1185">Reference proteome</keyword>
<feature type="chain" id="PRO_5017263280" evidence="1">
    <location>
        <begin position="26"/>
        <end position="137"/>
    </location>
</feature>
<dbReference type="PANTHER" id="PTHR39335">
    <property type="entry name" value="BLL4220 PROTEIN"/>
    <property type="match status" value="1"/>
</dbReference>
<accession>A0A1I5UJ23</accession>
<keyword evidence="2" id="KW-0449">Lipoprotein</keyword>
<proteinExistence type="predicted"/>
<keyword evidence="1" id="KW-0732">Signal</keyword>
<name>A0A1I5UJ23_9GAMM</name>
<dbReference type="GO" id="GO:0043448">
    <property type="term" value="P:alkane catabolic process"/>
    <property type="evidence" value="ECO:0007669"/>
    <property type="project" value="TreeGrafter"/>
</dbReference>
<evidence type="ECO:0000313" key="3">
    <source>
        <dbReference type="Proteomes" id="UP000243084"/>
    </source>
</evidence>
<dbReference type="Proteomes" id="UP000243084">
    <property type="component" value="Unassembled WGS sequence"/>
</dbReference>
<organism evidence="2 3">
    <name type="scientific">Geopseudomonas sagittaria</name>
    <dbReference type="NCBI Taxonomy" id="1135990"/>
    <lineage>
        <taxon>Bacteria</taxon>
        <taxon>Pseudomonadati</taxon>
        <taxon>Pseudomonadota</taxon>
        <taxon>Gammaproteobacteria</taxon>
        <taxon>Pseudomonadales</taxon>
        <taxon>Pseudomonadaceae</taxon>
        <taxon>Geopseudomonas</taxon>
    </lineage>
</organism>
<evidence type="ECO:0000313" key="2">
    <source>
        <dbReference type="EMBL" id="SFP95235.1"/>
    </source>
</evidence>
<protein>
    <submittedName>
        <fullName evidence="2">Predicted lipoprotein with conserved Yx(FWY)xxD motif</fullName>
    </submittedName>
</protein>
<evidence type="ECO:0000256" key="1">
    <source>
        <dbReference type="SAM" id="SignalP"/>
    </source>
</evidence>
<dbReference type="Pfam" id="PF03640">
    <property type="entry name" value="Lipoprotein_15"/>
    <property type="match status" value="2"/>
</dbReference>
<dbReference type="InterPro" id="IPR014558">
    <property type="entry name" value="UCP029720"/>
</dbReference>
<dbReference type="PIRSF" id="PIRSF029720">
    <property type="entry name" value="UCP029720"/>
    <property type="match status" value="1"/>
</dbReference>
<dbReference type="InterPro" id="IPR005297">
    <property type="entry name" value="Lipoprotein_repeat"/>
</dbReference>